<comment type="caution">
    <text evidence="3">The sequence shown here is derived from an EMBL/GenBank/DDBJ whole genome shotgun (WGS) entry which is preliminary data.</text>
</comment>
<dbReference type="Pfam" id="PF05071">
    <property type="entry name" value="NDUFA12"/>
    <property type="match status" value="1"/>
</dbReference>
<name>A0A9P8VBQ1_9PEZI</name>
<feature type="compositionally biased region" description="Basic and acidic residues" evidence="2">
    <location>
        <begin position="159"/>
        <end position="169"/>
    </location>
</feature>
<dbReference type="AlphaFoldDB" id="A0A9P8VBQ1"/>
<evidence type="ECO:0000313" key="3">
    <source>
        <dbReference type="EMBL" id="KAH6687436.1"/>
    </source>
</evidence>
<dbReference type="InterPro" id="IPR052618">
    <property type="entry name" value="ComplexI_NDUFA12"/>
</dbReference>
<reference evidence="3" key="1">
    <citation type="journal article" date="2021" name="Nat. Commun.">
        <title>Genetic determinants of endophytism in the Arabidopsis root mycobiome.</title>
        <authorList>
            <person name="Mesny F."/>
            <person name="Miyauchi S."/>
            <person name="Thiergart T."/>
            <person name="Pickel B."/>
            <person name="Atanasova L."/>
            <person name="Karlsson M."/>
            <person name="Huettel B."/>
            <person name="Barry K.W."/>
            <person name="Haridas S."/>
            <person name="Chen C."/>
            <person name="Bauer D."/>
            <person name="Andreopoulos W."/>
            <person name="Pangilinan J."/>
            <person name="LaButti K."/>
            <person name="Riley R."/>
            <person name="Lipzen A."/>
            <person name="Clum A."/>
            <person name="Drula E."/>
            <person name="Henrissat B."/>
            <person name="Kohler A."/>
            <person name="Grigoriev I.V."/>
            <person name="Martin F.M."/>
            <person name="Hacquard S."/>
        </authorList>
    </citation>
    <scope>NUCLEOTIDE SEQUENCE</scope>
    <source>
        <strain evidence="3">MPI-SDFR-AT-0117</strain>
    </source>
</reference>
<feature type="compositionally biased region" description="Polar residues" evidence="2">
    <location>
        <begin position="141"/>
        <end position="155"/>
    </location>
</feature>
<evidence type="ECO:0000256" key="2">
    <source>
        <dbReference type="SAM" id="MobiDB-lite"/>
    </source>
</evidence>
<dbReference type="EMBL" id="JAGSXJ010000011">
    <property type="protein sequence ID" value="KAH6687436.1"/>
    <property type="molecule type" value="Genomic_DNA"/>
</dbReference>
<protein>
    <recommendedName>
        <fullName evidence="5">NADH dehydrogenase [ubiquinone] 1 alpha subcomplex subunit</fullName>
    </recommendedName>
</protein>
<sequence>MSAAIREAWFKWKAMRLPWRKRFLIGHDLSGNTFWEFRDVRGAGPGRYRRIVQYPSNTHHSDVKVSPQWHQWLRYTREHPPSITEQSQELVRQDRMKILAAQADARWEAKPRVMDAPGQPTGQRLPTLDTAKTQPVAPETASVNQDASAQPSEQPGDTVAKKYGHDPWSKPRGGPSEEWQPQAWSPPASKRK</sequence>
<comment type="similarity">
    <text evidence="1">Belongs to the complex I NDUFA12 subunit family.</text>
</comment>
<organism evidence="3 4">
    <name type="scientific">Plectosphaerella plurivora</name>
    <dbReference type="NCBI Taxonomy" id="936078"/>
    <lineage>
        <taxon>Eukaryota</taxon>
        <taxon>Fungi</taxon>
        <taxon>Dikarya</taxon>
        <taxon>Ascomycota</taxon>
        <taxon>Pezizomycotina</taxon>
        <taxon>Sordariomycetes</taxon>
        <taxon>Hypocreomycetidae</taxon>
        <taxon>Glomerellales</taxon>
        <taxon>Plectosphaerellaceae</taxon>
        <taxon>Plectosphaerella</taxon>
    </lineage>
</organism>
<dbReference type="Proteomes" id="UP000770015">
    <property type="component" value="Unassembled WGS sequence"/>
</dbReference>
<dbReference type="PANTHER" id="PTHR32470">
    <property type="entry name" value="ADH DEHYDROGENASE [UBIQUINONE] 1 ALPHA SUBCOMPLEX ASSEMBLY FACTOR 2"/>
    <property type="match status" value="1"/>
</dbReference>
<dbReference type="GO" id="GO:0032981">
    <property type="term" value="P:mitochondrial respiratory chain complex I assembly"/>
    <property type="evidence" value="ECO:0007669"/>
    <property type="project" value="TreeGrafter"/>
</dbReference>
<accession>A0A9P8VBQ1</accession>
<dbReference type="GO" id="GO:0005739">
    <property type="term" value="C:mitochondrion"/>
    <property type="evidence" value="ECO:0007669"/>
    <property type="project" value="TreeGrafter"/>
</dbReference>
<gene>
    <name evidence="3" type="ORF">F5X68DRAFT_261611</name>
</gene>
<dbReference type="GO" id="GO:0045271">
    <property type="term" value="C:respiratory chain complex I"/>
    <property type="evidence" value="ECO:0007669"/>
    <property type="project" value="InterPro"/>
</dbReference>
<dbReference type="InterPro" id="IPR007763">
    <property type="entry name" value="NDUFA12"/>
</dbReference>
<keyword evidence="4" id="KW-1185">Reference proteome</keyword>
<proteinExistence type="inferred from homology"/>
<dbReference type="OrthoDB" id="10255576at2759"/>
<evidence type="ECO:0000256" key="1">
    <source>
        <dbReference type="ARBA" id="ARBA00007355"/>
    </source>
</evidence>
<evidence type="ECO:0000313" key="4">
    <source>
        <dbReference type="Proteomes" id="UP000770015"/>
    </source>
</evidence>
<feature type="region of interest" description="Disordered" evidence="2">
    <location>
        <begin position="108"/>
        <end position="192"/>
    </location>
</feature>
<dbReference type="PANTHER" id="PTHR32470:SF2">
    <property type="entry name" value="NADH DEHYDROGENASE [UBIQUINONE] 1 ALPHA SUBCOMPLEX ASSEMBLY FACTOR 2"/>
    <property type="match status" value="1"/>
</dbReference>
<evidence type="ECO:0008006" key="5">
    <source>
        <dbReference type="Google" id="ProtNLM"/>
    </source>
</evidence>